<keyword evidence="1" id="KW-0812">Transmembrane</keyword>
<evidence type="ECO:0000313" key="2">
    <source>
        <dbReference type="EMBL" id="MBD3586004.1"/>
    </source>
</evidence>
<dbReference type="Proteomes" id="UP000624419">
    <property type="component" value="Unassembled WGS sequence"/>
</dbReference>
<reference evidence="2 3" key="1">
    <citation type="submission" date="2020-04" db="EMBL/GenBank/DDBJ databases">
        <title>Salinimonas sp. HHU 13199.</title>
        <authorList>
            <person name="Cui X."/>
            <person name="Zhang D."/>
        </authorList>
    </citation>
    <scope>NUCLEOTIDE SEQUENCE [LARGE SCALE GENOMIC DNA]</scope>
    <source>
        <strain evidence="2 3">HHU 13199</strain>
    </source>
</reference>
<protein>
    <submittedName>
        <fullName evidence="2">Uncharacterized protein</fullName>
    </submittedName>
</protein>
<dbReference type="RefSeq" id="WP_191024570.1">
    <property type="nucleotide sequence ID" value="NZ_JABBXD010000004.1"/>
</dbReference>
<gene>
    <name evidence="2" type="ORF">HHX48_09670</name>
</gene>
<proteinExistence type="predicted"/>
<organism evidence="2 3">
    <name type="scientific">Salinimonas profundi</name>
    <dbReference type="NCBI Taxonomy" id="2729140"/>
    <lineage>
        <taxon>Bacteria</taxon>
        <taxon>Pseudomonadati</taxon>
        <taxon>Pseudomonadota</taxon>
        <taxon>Gammaproteobacteria</taxon>
        <taxon>Alteromonadales</taxon>
        <taxon>Alteromonadaceae</taxon>
        <taxon>Alteromonas/Salinimonas group</taxon>
        <taxon>Salinimonas</taxon>
    </lineage>
</organism>
<feature type="transmembrane region" description="Helical" evidence="1">
    <location>
        <begin position="312"/>
        <end position="336"/>
    </location>
</feature>
<keyword evidence="3" id="KW-1185">Reference proteome</keyword>
<name>A0ABR8LIE9_9ALTE</name>
<dbReference type="EMBL" id="JABBXD010000004">
    <property type="protein sequence ID" value="MBD3586004.1"/>
    <property type="molecule type" value="Genomic_DNA"/>
</dbReference>
<evidence type="ECO:0000313" key="3">
    <source>
        <dbReference type="Proteomes" id="UP000624419"/>
    </source>
</evidence>
<comment type="caution">
    <text evidence="2">The sequence shown here is derived from an EMBL/GenBank/DDBJ whole genome shotgun (WGS) entry which is preliminary data.</text>
</comment>
<sequence length="339" mass="38005">MDKLADKWAGRIYGTNTGNVFLEITQKDASIEGRLRIMDSVFGVSLYSCVGTVADIIEMTCEPEQDIEGVVQGTVTVQGRLDEEGRLHGSWESAIGTGGTFEMYPHNIEKVDKTKNPEQIHNKTVPIGSVRLFKSDLLQLVNYISKDFTAGRVIVTYHFRGVELTKYADDFFSQLDDIEHLQYIKLVIQEPEAYGINRVVVIELGVHGFSEIRVSGINESWVLGKAESIFQFLKPKQNALVTTYRKHGLNINSILFAVLLISLPEISDWKSRGIFVICAFTLLGILMHIHAKYIPNTSIYLTESKPSFVKRIWPSLLSWFIAASSSLAAAYVFYLLKGG</sequence>
<feature type="transmembrane region" description="Helical" evidence="1">
    <location>
        <begin position="273"/>
        <end position="291"/>
    </location>
</feature>
<evidence type="ECO:0000256" key="1">
    <source>
        <dbReference type="SAM" id="Phobius"/>
    </source>
</evidence>
<feature type="transmembrane region" description="Helical" evidence="1">
    <location>
        <begin position="249"/>
        <end position="267"/>
    </location>
</feature>
<keyword evidence="1" id="KW-1133">Transmembrane helix</keyword>
<keyword evidence="1" id="KW-0472">Membrane</keyword>
<accession>A0ABR8LIE9</accession>